<evidence type="ECO:0000256" key="1">
    <source>
        <dbReference type="SAM" id="MobiDB-lite"/>
    </source>
</evidence>
<accession>A0A1D7YKV8</accession>
<dbReference type="EMBL" id="CP017248">
    <property type="protein sequence ID" value="AOR36237.1"/>
    <property type="molecule type" value="Genomic_DNA"/>
</dbReference>
<evidence type="ECO:0000313" key="2">
    <source>
        <dbReference type="EMBL" id="AOR36237.1"/>
    </source>
</evidence>
<gene>
    <name evidence="2" type="ORF">BFF78_38925</name>
</gene>
<protein>
    <submittedName>
        <fullName evidence="2">Uncharacterized protein</fullName>
    </submittedName>
</protein>
<dbReference type="AlphaFoldDB" id="A0A1D7YKV8"/>
<reference evidence="3" key="1">
    <citation type="submission" date="2016-09" db="EMBL/GenBank/DDBJ databases">
        <title>Streptomyces puniciscabiei strain:TW1S1 Genome sequencing and assembly.</title>
        <authorList>
            <person name="Kim M.-K."/>
            <person name="Kim S.B."/>
        </authorList>
    </citation>
    <scope>NUCLEOTIDE SEQUENCE [LARGE SCALE GENOMIC DNA]</scope>
    <source>
        <strain evidence="3">TW1S1</strain>
    </source>
</reference>
<sequence length="272" mass="29445">MKDSYELYRHAVRDVWRTWWVAWPLSRRVEPGQVLQSADGQLRTAGSLADRGVPFTLRPGTPHHDYTYDTQGSASVTFKAAGTAADGFTSLATADVGARVGFEKGDCALVVYRGLTETGVDDTRALASALVRRGWDDWDESLLAVTDVVGARSGLVLTAADGASAAELRFQADALPTLPALADLSAATAVGWRRHIGLEWLATDVTPFFRVVRLRRGWFGKVKKDYGPRQRGRGAADVPVPPVLLEEAQDDPAAVLEHVPADEQPLPGEATR</sequence>
<dbReference type="Proteomes" id="UP000094960">
    <property type="component" value="Chromosome"/>
</dbReference>
<dbReference type="RefSeq" id="WP_069782749.1">
    <property type="nucleotide sequence ID" value="NZ_CP017248.1"/>
</dbReference>
<organism evidence="2 3">
    <name type="scientific">Streptomyces fodineus</name>
    <dbReference type="NCBI Taxonomy" id="1904616"/>
    <lineage>
        <taxon>Bacteria</taxon>
        <taxon>Bacillati</taxon>
        <taxon>Actinomycetota</taxon>
        <taxon>Actinomycetes</taxon>
        <taxon>Kitasatosporales</taxon>
        <taxon>Streptomycetaceae</taxon>
        <taxon>Streptomyces</taxon>
    </lineage>
</organism>
<name>A0A1D7YKV8_9ACTN</name>
<keyword evidence="3" id="KW-1185">Reference proteome</keyword>
<feature type="region of interest" description="Disordered" evidence="1">
    <location>
        <begin position="249"/>
        <end position="272"/>
    </location>
</feature>
<evidence type="ECO:0000313" key="3">
    <source>
        <dbReference type="Proteomes" id="UP000094960"/>
    </source>
</evidence>
<dbReference type="KEGG" id="spun:BFF78_38925"/>
<proteinExistence type="predicted"/>